<keyword evidence="2" id="KW-1185">Reference proteome</keyword>
<feature type="non-terminal residue" evidence="1">
    <location>
        <position position="1"/>
    </location>
</feature>
<evidence type="ECO:0000313" key="2">
    <source>
        <dbReference type="Proteomes" id="UP000789860"/>
    </source>
</evidence>
<protein>
    <submittedName>
        <fullName evidence="1">4015_t:CDS:1</fullName>
    </submittedName>
</protein>
<organism evidence="1 2">
    <name type="scientific">Scutellospora calospora</name>
    <dbReference type="NCBI Taxonomy" id="85575"/>
    <lineage>
        <taxon>Eukaryota</taxon>
        <taxon>Fungi</taxon>
        <taxon>Fungi incertae sedis</taxon>
        <taxon>Mucoromycota</taxon>
        <taxon>Glomeromycotina</taxon>
        <taxon>Glomeromycetes</taxon>
        <taxon>Diversisporales</taxon>
        <taxon>Gigasporaceae</taxon>
        <taxon>Scutellospora</taxon>
    </lineage>
</organism>
<proteinExistence type="predicted"/>
<feature type="non-terminal residue" evidence="1">
    <location>
        <position position="165"/>
    </location>
</feature>
<comment type="caution">
    <text evidence="1">The sequence shown here is derived from an EMBL/GenBank/DDBJ whole genome shotgun (WGS) entry which is preliminary data.</text>
</comment>
<name>A0ACA9KZU0_9GLOM</name>
<gene>
    <name evidence="1" type="ORF">SCALOS_LOCUS3247</name>
</gene>
<dbReference type="Proteomes" id="UP000789860">
    <property type="component" value="Unassembled WGS sequence"/>
</dbReference>
<evidence type="ECO:0000313" key="1">
    <source>
        <dbReference type="EMBL" id="CAG8501151.1"/>
    </source>
</evidence>
<reference evidence="1" key="1">
    <citation type="submission" date="2021-06" db="EMBL/GenBank/DDBJ databases">
        <authorList>
            <person name="Kallberg Y."/>
            <person name="Tangrot J."/>
            <person name="Rosling A."/>
        </authorList>
    </citation>
    <scope>NUCLEOTIDE SEQUENCE</scope>
    <source>
        <strain evidence="1">AU212A</strain>
    </source>
</reference>
<sequence length="165" mass="18988">LPPDYNYKIKSYSELEPIITAENVNIGQIAVNLYVDINDKESALNWLNNFQETLYPSNKVKQKNKNREVKNPNSLQNRDTNCTAILDFKLEKSNLKTSHPLEINLRFTHNYLPNSAALFSFHLVSKETQEQYIDLFSIGHTAASARYVYEDKLHLSASDDNELAH</sequence>
<accession>A0ACA9KZU0</accession>
<dbReference type="EMBL" id="CAJVPM010003427">
    <property type="protein sequence ID" value="CAG8501151.1"/>
    <property type="molecule type" value="Genomic_DNA"/>
</dbReference>